<feature type="transmembrane region" description="Helical" evidence="1">
    <location>
        <begin position="6"/>
        <end position="26"/>
    </location>
</feature>
<dbReference type="Proteomes" id="UP001180489">
    <property type="component" value="Unassembled WGS sequence"/>
</dbReference>
<proteinExistence type="predicted"/>
<keyword evidence="1" id="KW-0812">Transmembrane</keyword>
<dbReference type="InterPro" id="IPR056964">
    <property type="entry name" value="Phage_holin"/>
</dbReference>
<accession>A0ABU2UVV8</accession>
<comment type="caution">
    <text evidence="2">The sequence shown here is derived from an EMBL/GenBank/DDBJ whole genome shotgun (WGS) entry which is preliminary data.</text>
</comment>
<keyword evidence="1" id="KW-1133">Transmembrane helix</keyword>
<feature type="transmembrane region" description="Helical" evidence="1">
    <location>
        <begin position="38"/>
        <end position="61"/>
    </location>
</feature>
<evidence type="ECO:0000256" key="1">
    <source>
        <dbReference type="SAM" id="Phobius"/>
    </source>
</evidence>
<protein>
    <submittedName>
        <fullName evidence="2">Uncharacterized protein</fullName>
    </submittedName>
</protein>
<keyword evidence="3" id="KW-1185">Reference proteome</keyword>
<dbReference type="RefSeq" id="WP_311637623.1">
    <property type="nucleotide sequence ID" value="NZ_JAVRFF010000061.1"/>
</dbReference>
<name>A0ABU2UVV8_9ACTN</name>
<feature type="transmembrane region" description="Helical" evidence="1">
    <location>
        <begin position="73"/>
        <end position="93"/>
    </location>
</feature>
<reference evidence="2" key="1">
    <citation type="submission" date="2024-05" db="EMBL/GenBank/DDBJ databases">
        <title>30 novel species of actinomycetes from the DSMZ collection.</title>
        <authorList>
            <person name="Nouioui I."/>
        </authorList>
    </citation>
    <scope>NUCLEOTIDE SEQUENCE</scope>
    <source>
        <strain evidence="2">DSM 41014</strain>
    </source>
</reference>
<evidence type="ECO:0000313" key="2">
    <source>
        <dbReference type="EMBL" id="MDT0477416.1"/>
    </source>
</evidence>
<sequence length="107" mass="11685">MTVPEWANACVSGVVLVCAVAFMVTYHLRAPWRSSGMGWYLMVAVGTIGLLAAYTVTMYVVGLTGPVAAVLRLVRSGLLLVVAGLLWQGIRTLRRTQPRRRKPRAQS</sequence>
<evidence type="ECO:0000313" key="3">
    <source>
        <dbReference type="Proteomes" id="UP001180489"/>
    </source>
</evidence>
<dbReference type="Pfam" id="PF23778">
    <property type="entry name" value="Phage_holin_2"/>
    <property type="match status" value="1"/>
</dbReference>
<keyword evidence="1" id="KW-0472">Membrane</keyword>
<gene>
    <name evidence="2" type="ORF">RM863_35370</name>
</gene>
<organism evidence="2 3">
    <name type="scientific">Streptomyces hintoniae</name>
    <dbReference type="NCBI Taxonomy" id="3075521"/>
    <lineage>
        <taxon>Bacteria</taxon>
        <taxon>Bacillati</taxon>
        <taxon>Actinomycetota</taxon>
        <taxon>Actinomycetes</taxon>
        <taxon>Kitasatosporales</taxon>
        <taxon>Streptomycetaceae</taxon>
        <taxon>Streptomyces</taxon>
    </lineage>
</organism>
<dbReference type="EMBL" id="JAVRFF010000061">
    <property type="protein sequence ID" value="MDT0477416.1"/>
    <property type="molecule type" value="Genomic_DNA"/>
</dbReference>